<keyword evidence="5" id="KW-1185">Reference proteome</keyword>
<reference evidence="4 5" key="1">
    <citation type="submission" date="2019-07" db="EMBL/GenBank/DDBJ databases">
        <title>Whole genome shotgun sequence of Knoellia locipacati NBRC 109775.</title>
        <authorList>
            <person name="Hosoyama A."/>
            <person name="Uohara A."/>
            <person name="Ohji S."/>
            <person name="Ichikawa N."/>
        </authorList>
    </citation>
    <scope>NUCLEOTIDE SEQUENCE [LARGE SCALE GENOMIC DNA]</scope>
    <source>
        <strain evidence="4 5">NBRC 109775</strain>
    </source>
</reference>
<dbReference type="RefSeq" id="WP_147062680.1">
    <property type="nucleotide sequence ID" value="NZ_BAABDN010000001.1"/>
</dbReference>
<gene>
    <name evidence="4" type="ORF">KLO01_09990</name>
</gene>
<organism evidence="4 5">
    <name type="scientific">Knoellia locipacati</name>
    <dbReference type="NCBI Taxonomy" id="882824"/>
    <lineage>
        <taxon>Bacteria</taxon>
        <taxon>Bacillati</taxon>
        <taxon>Actinomycetota</taxon>
        <taxon>Actinomycetes</taxon>
        <taxon>Micrococcales</taxon>
        <taxon>Intrasporangiaceae</taxon>
        <taxon>Knoellia</taxon>
    </lineage>
</organism>
<feature type="domain" description="Transcription regulator PadR N-terminal" evidence="2">
    <location>
        <begin position="7"/>
        <end position="77"/>
    </location>
</feature>
<evidence type="ECO:0000256" key="1">
    <source>
        <dbReference type="SAM" id="MobiDB-lite"/>
    </source>
</evidence>
<dbReference type="SUPFAM" id="SSF46785">
    <property type="entry name" value="Winged helix' DNA-binding domain"/>
    <property type="match status" value="1"/>
</dbReference>
<dbReference type="EMBL" id="BKBA01000003">
    <property type="protein sequence ID" value="GEQ12952.1"/>
    <property type="molecule type" value="Genomic_DNA"/>
</dbReference>
<evidence type="ECO:0000313" key="4">
    <source>
        <dbReference type="EMBL" id="GEQ12952.1"/>
    </source>
</evidence>
<feature type="region of interest" description="Disordered" evidence="1">
    <location>
        <begin position="200"/>
        <end position="223"/>
    </location>
</feature>
<protein>
    <submittedName>
        <fullName evidence="4">Transcriptional regulator</fullName>
    </submittedName>
</protein>
<dbReference type="Proteomes" id="UP000321793">
    <property type="component" value="Unassembled WGS sequence"/>
</dbReference>
<dbReference type="Pfam" id="PF03551">
    <property type="entry name" value="PadR"/>
    <property type="match status" value="1"/>
</dbReference>
<dbReference type="Gene3D" id="1.10.10.10">
    <property type="entry name" value="Winged helix-like DNA-binding domain superfamily/Winged helix DNA-binding domain"/>
    <property type="match status" value="1"/>
</dbReference>
<evidence type="ECO:0000259" key="3">
    <source>
        <dbReference type="Pfam" id="PF10400"/>
    </source>
</evidence>
<dbReference type="InterPro" id="IPR005149">
    <property type="entry name" value="Tscrpt_reg_PadR_N"/>
</dbReference>
<evidence type="ECO:0000313" key="5">
    <source>
        <dbReference type="Proteomes" id="UP000321793"/>
    </source>
</evidence>
<evidence type="ECO:0000259" key="2">
    <source>
        <dbReference type="Pfam" id="PF03551"/>
    </source>
</evidence>
<dbReference type="PANTHER" id="PTHR43252">
    <property type="entry name" value="TRANSCRIPTIONAL REGULATOR YQJI"/>
    <property type="match status" value="1"/>
</dbReference>
<feature type="region of interest" description="Disordered" evidence="1">
    <location>
        <begin position="134"/>
        <end position="156"/>
    </location>
</feature>
<dbReference type="Pfam" id="PF10400">
    <property type="entry name" value="Vir_act_alpha_C"/>
    <property type="match status" value="1"/>
</dbReference>
<name>A0A512SYD9_9MICO</name>
<dbReference type="AlphaFoldDB" id="A0A512SYD9"/>
<dbReference type="InterPro" id="IPR018309">
    <property type="entry name" value="Tscrpt_reg_PadR_C"/>
</dbReference>
<accession>A0A512SYD9</accession>
<feature type="domain" description="Transcription regulator PadR C-terminal" evidence="3">
    <location>
        <begin position="92"/>
        <end position="189"/>
    </location>
</feature>
<comment type="caution">
    <text evidence="4">The sequence shown here is derived from an EMBL/GenBank/DDBJ whole genome shotgun (WGS) entry which is preliminary data.</text>
</comment>
<dbReference type="PANTHER" id="PTHR43252:SF6">
    <property type="entry name" value="NEGATIVE TRANSCRIPTION REGULATOR PADR"/>
    <property type="match status" value="1"/>
</dbReference>
<sequence length="223" mass="24676">MSVKQGLMALLADGPMYGAQLRAEFEDRTGGTWPLNVGQVYTTLARLERDGLVEPTGEADGEGRISYRLTQAGTEEVGTWWTTPVDRDSTPRDELTIKLALAVTVPGVDVQAVAQTQRTATLKHLHDLTRLKQQVMRKQREAEGAPSGPADAAKHDEGNHDLAWLLVLENLIFTAEAEVRWLDHVETRLHRESLRPFRRSGAHTTALPDDAGDHAGTRTEARR</sequence>
<proteinExistence type="predicted"/>
<dbReference type="InterPro" id="IPR036388">
    <property type="entry name" value="WH-like_DNA-bd_sf"/>
</dbReference>
<feature type="compositionally biased region" description="Basic and acidic residues" evidence="1">
    <location>
        <begin position="211"/>
        <end position="223"/>
    </location>
</feature>
<dbReference type="OrthoDB" id="3186544at2"/>
<dbReference type="InterPro" id="IPR036390">
    <property type="entry name" value="WH_DNA-bd_sf"/>
</dbReference>